<evidence type="ECO:0000313" key="1">
    <source>
        <dbReference type="EMBL" id="GIY33376.1"/>
    </source>
</evidence>
<sequence>MSGCFCAPSATGIDLELSATGIELELSVTGIELELSATGIELELSTTGIELELSATVFWNFSRKKVKETEPDFESDEILVGRLSRISSVSQK</sequence>
<protein>
    <submittedName>
        <fullName evidence="1">Uncharacterized protein</fullName>
    </submittedName>
</protein>
<proteinExistence type="predicted"/>
<organism evidence="1 2">
    <name type="scientific">Caerostris darwini</name>
    <dbReference type="NCBI Taxonomy" id="1538125"/>
    <lineage>
        <taxon>Eukaryota</taxon>
        <taxon>Metazoa</taxon>
        <taxon>Ecdysozoa</taxon>
        <taxon>Arthropoda</taxon>
        <taxon>Chelicerata</taxon>
        <taxon>Arachnida</taxon>
        <taxon>Araneae</taxon>
        <taxon>Araneomorphae</taxon>
        <taxon>Entelegynae</taxon>
        <taxon>Araneoidea</taxon>
        <taxon>Araneidae</taxon>
        <taxon>Caerostris</taxon>
    </lineage>
</organism>
<comment type="caution">
    <text evidence="1">The sequence shown here is derived from an EMBL/GenBank/DDBJ whole genome shotgun (WGS) entry which is preliminary data.</text>
</comment>
<accession>A0AAV4SJJ3</accession>
<dbReference type="Proteomes" id="UP001054837">
    <property type="component" value="Unassembled WGS sequence"/>
</dbReference>
<reference evidence="1 2" key="1">
    <citation type="submission" date="2021-06" db="EMBL/GenBank/DDBJ databases">
        <title>Caerostris darwini draft genome.</title>
        <authorList>
            <person name="Kono N."/>
            <person name="Arakawa K."/>
        </authorList>
    </citation>
    <scope>NUCLEOTIDE SEQUENCE [LARGE SCALE GENOMIC DNA]</scope>
</reference>
<evidence type="ECO:0000313" key="2">
    <source>
        <dbReference type="Proteomes" id="UP001054837"/>
    </source>
</evidence>
<gene>
    <name evidence="1" type="ORF">CDAR_413631</name>
</gene>
<keyword evidence="2" id="KW-1185">Reference proteome</keyword>
<dbReference type="EMBL" id="BPLQ01007928">
    <property type="protein sequence ID" value="GIY33376.1"/>
    <property type="molecule type" value="Genomic_DNA"/>
</dbReference>
<dbReference type="AlphaFoldDB" id="A0AAV4SJJ3"/>
<name>A0AAV4SJJ3_9ARAC</name>